<keyword evidence="3" id="KW-1185">Reference proteome</keyword>
<proteinExistence type="predicted"/>
<dbReference type="Proteomes" id="UP000717364">
    <property type="component" value="Unassembled WGS sequence"/>
</dbReference>
<reference evidence="2" key="2">
    <citation type="journal article" date="2021" name="Mar. Drugs">
        <title>Genome Reduction and Secondary Metabolism of the Marine Sponge-Associated Cyanobacterium Leptothoe.</title>
        <authorList>
            <person name="Konstantinou D."/>
            <person name="Popin R.V."/>
            <person name="Fewer D.P."/>
            <person name="Sivonen K."/>
            <person name="Gkelis S."/>
        </authorList>
    </citation>
    <scope>NUCLEOTIDE SEQUENCE</scope>
    <source>
        <strain evidence="2">TAU-MAC 1115</strain>
    </source>
</reference>
<protein>
    <submittedName>
        <fullName evidence="2">Uncharacterized protein</fullName>
    </submittedName>
</protein>
<dbReference type="RefSeq" id="WP_215610264.1">
    <property type="nucleotide sequence ID" value="NZ_JADOES010000040.1"/>
</dbReference>
<sequence>MGSDVLILTIYFLVVIYVLYQMALSVENTLENKLQVDLNVESLIEQVKLQLDQLSTSQTTSQKITAKVDQLEIEGKKLPPYLSLKVTSHNDPDEEFMVLVDVGPTGKMPLARSIMNLSIAIQNTTNDAQIFIDWDQSSITSGKARRTQRVVRSGIPIGGGLPRAQVLSVINPRESFIGQVTGENCLGLDPETQTLTAKRPLVEMLDVADYILDMMDLNSRLSSGSDDGFIEEVGPTLVYGLRLMIGIRQITYEQKSQTTYLMLPFEFEAILLTDEIAFPPLRWLLKRPRPANARDALSTLLLGRPRL</sequence>
<evidence type="ECO:0000313" key="3">
    <source>
        <dbReference type="Proteomes" id="UP000717364"/>
    </source>
</evidence>
<evidence type="ECO:0000313" key="2">
    <source>
        <dbReference type="EMBL" id="MBT9317198.1"/>
    </source>
</evidence>
<keyword evidence="1" id="KW-0812">Transmembrane</keyword>
<organism evidence="2 3">
    <name type="scientific">Leptothoe spongobia TAU-MAC 1115</name>
    <dbReference type="NCBI Taxonomy" id="1967444"/>
    <lineage>
        <taxon>Bacteria</taxon>
        <taxon>Bacillati</taxon>
        <taxon>Cyanobacteriota</taxon>
        <taxon>Cyanophyceae</taxon>
        <taxon>Nodosilineales</taxon>
        <taxon>Cymatolegaceae</taxon>
        <taxon>Leptothoe</taxon>
        <taxon>Leptothoe spongobia</taxon>
    </lineage>
</organism>
<reference evidence="2" key="1">
    <citation type="submission" date="2020-11" db="EMBL/GenBank/DDBJ databases">
        <authorList>
            <person name="Konstantinou D."/>
            <person name="Gkelis S."/>
            <person name="Popin R."/>
            <person name="Fewer D."/>
            <person name="Sivonen K."/>
        </authorList>
    </citation>
    <scope>NUCLEOTIDE SEQUENCE</scope>
    <source>
        <strain evidence="2">TAU-MAC 1115</strain>
    </source>
</reference>
<dbReference type="EMBL" id="JADOES010000040">
    <property type="protein sequence ID" value="MBT9317198.1"/>
    <property type="molecule type" value="Genomic_DNA"/>
</dbReference>
<name>A0A947DHK6_9CYAN</name>
<accession>A0A947DHK6</accession>
<gene>
    <name evidence="2" type="ORF">IXB50_17380</name>
</gene>
<feature type="transmembrane region" description="Helical" evidence="1">
    <location>
        <begin position="6"/>
        <end position="24"/>
    </location>
</feature>
<keyword evidence="1" id="KW-0472">Membrane</keyword>
<comment type="caution">
    <text evidence="2">The sequence shown here is derived from an EMBL/GenBank/DDBJ whole genome shotgun (WGS) entry which is preliminary data.</text>
</comment>
<evidence type="ECO:0000256" key="1">
    <source>
        <dbReference type="SAM" id="Phobius"/>
    </source>
</evidence>
<dbReference type="AlphaFoldDB" id="A0A947DHK6"/>
<keyword evidence="1" id="KW-1133">Transmembrane helix</keyword>